<dbReference type="EMBL" id="CP119881">
    <property type="protein sequence ID" value="WFD36611.1"/>
    <property type="molecule type" value="Genomic_DNA"/>
</dbReference>
<dbReference type="Pfam" id="PF12326">
    <property type="entry name" value="EOS1"/>
    <property type="match status" value="1"/>
</dbReference>
<name>A0AAF0EYJ3_9BASI</name>
<dbReference type="GO" id="GO:0006487">
    <property type="term" value="P:protein N-linked glycosylation"/>
    <property type="evidence" value="ECO:0007669"/>
    <property type="project" value="TreeGrafter"/>
</dbReference>
<dbReference type="Proteomes" id="UP001219933">
    <property type="component" value="Chromosome 5"/>
</dbReference>
<sequence>MTLLLRRWLIYYALLPAVIRLIAFQSICWSLVRICLYVFGPSQPIGAWLAISTFTAANDCIARWVTSNITDVQHEEYVSEAEFSASEAEATDPRLERRRRYREGGMWLIRILVGGPLDAAELNDIYDSDSDEDYAKQPLARPVRASSVNISSDHEADNEAPRSLHVPLNMRQRSRHARPRLRKPPASKRASDALFFQNNRAARIHSRRVFHWEVAMWRNVVPIAVLGYITLWVLICGWCMPRIVS</sequence>
<feature type="compositionally biased region" description="Basic and acidic residues" evidence="1">
    <location>
        <begin position="152"/>
        <end position="162"/>
    </location>
</feature>
<keyword evidence="2" id="KW-0472">Membrane</keyword>
<feature type="compositionally biased region" description="Basic residues" evidence="1">
    <location>
        <begin position="172"/>
        <end position="186"/>
    </location>
</feature>
<dbReference type="AlphaFoldDB" id="A0AAF0EYJ3"/>
<gene>
    <name evidence="3" type="ORF">MCUN1_003496</name>
</gene>
<evidence type="ECO:0000256" key="2">
    <source>
        <dbReference type="SAM" id="Phobius"/>
    </source>
</evidence>
<accession>A0AAF0EYJ3</accession>
<protein>
    <submittedName>
        <fullName evidence="3">Uncharacterized protein</fullName>
    </submittedName>
</protein>
<keyword evidence="2" id="KW-1133">Transmembrane helix</keyword>
<dbReference type="GO" id="GO:0034599">
    <property type="term" value="P:cellular response to oxidative stress"/>
    <property type="evidence" value="ECO:0007669"/>
    <property type="project" value="InterPro"/>
</dbReference>
<reference evidence="3" key="1">
    <citation type="submission" date="2023-03" db="EMBL/GenBank/DDBJ databases">
        <title>Mating type loci evolution in Malassezia.</title>
        <authorList>
            <person name="Coelho M.A."/>
        </authorList>
    </citation>
    <scope>NUCLEOTIDE SEQUENCE</scope>
    <source>
        <strain evidence="3">CBS 11721</strain>
    </source>
</reference>
<dbReference type="PANTHER" id="PTHR28147">
    <property type="entry name" value="N-GLYCOSYLATION PROTEIN EOS1"/>
    <property type="match status" value="1"/>
</dbReference>
<dbReference type="GO" id="GO:0005789">
    <property type="term" value="C:endoplasmic reticulum membrane"/>
    <property type="evidence" value="ECO:0007669"/>
    <property type="project" value="InterPro"/>
</dbReference>
<dbReference type="InterPro" id="IPR021100">
    <property type="entry name" value="N-glycosylation_EOS1"/>
</dbReference>
<evidence type="ECO:0000313" key="4">
    <source>
        <dbReference type="Proteomes" id="UP001219933"/>
    </source>
</evidence>
<feature type="transmembrane region" description="Helical" evidence="2">
    <location>
        <begin position="9"/>
        <end position="32"/>
    </location>
</feature>
<keyword evidence="2" id="KW-0812">Transmembrane</keyword>
<feature type="region of interest" description="Disordered" evidence="1">
    <location>
        <begin position="146"/>
        <end position="189"/>
    </location>
</feature>
<dbReference type="PANTHER" id="PTHR28147:SF1">
    <property type="entry name" value="N-GLYCOSYLATION PROTEIN EOS1"/>
    <property type="match status" value="1"/>
</dbReference>
<organism evidence="3 4">
    <name type="scientific">Malassezia cuniculi</name>
    <dbReference type="NCBI Taxonomy" id="948313"/>
    <lineage>
        <taxon>Eukaryota</taxon>
        <taxon>Fungi</taxon>
        <taxon>Dikarya</taxon>
        <taxon>Basidiomycota</taxon>
        <taxon>Ustilaginomycotina</taxon>
        <taxon>Malasseziomycetes</taxon>
        <taxon>Malasseziales</taxon>
        <taxon>Malasseziaceae</taxon>
        <taxon>Malassezia</taxon>
    </lineage>
</organism>
<proteinExistence type="predicted"/>
<evidence type="ECO:0000256" key="1">
    <source>
        <dbReference type="SAM" id="MobiDB-lite"/>
    </source>
</evidence>
<keyword evidence="4" id="KW-1185">Reference proteome</keyword>
<feature type="transmembrane region" description="Helical" evidence="2">
    <location>
        <begin position="220"/>
        <end position="240"/>
    </location>
</feature>
<evidence type="ECO:0000313" key="3">
    <source>
        <dbReference type="EMBL" id="WFD36611.1"/>
    </source>
</evidence>